<accession>A0A250IQG1</accession>
<name>A0A250IQG1_9BACT</name>
<dbReference type="KEGG" id="mbd:MEBOL_007016"/>
<organism evidence="7 8">
    <name type="scientific">Melittangium boletus DSM 14713</name>
    <dbReference type="NCBI Taxonomy" id="1294270"/>
    <lineage>
        <taxon>Bacteria</taxon>
        <taxon>Pseudomonadati</taxon>
        <taxon>Myxococcota</taxon>
        <taxon>Myxococcia</taxon>
        <taxon>Myxococcales</taxon>
        <taxon>Cystobacterineae</taxon>
        <taxon>Archangiaceae</taxon>
        <taxon>Melittangium</taxon>
    </lineage>
</organism>
<comment type="subcellular location">
    <subcellularLocation>
        <location evidence="1">Cell membrane</location>
        <topology evidence="1">Multi-pass membrane protein</topology>
    </subcellularLocation>
</comment>
<evidence type="ECO:0000256" key="3">
    <source>
        <dbReference type="ARBA" id="ARBA00022475"/>
    </source>
</evidence>
<dbReference type="PANTHER" id="PTHR33452">
    <property type="entry name" value="OXIDOREDUCTASE CATD-RELATED"/>
    <property type="match status" value="1"/>
</dbReference>
<keyword evidence="3" id="KW-1003">Cell membrane</keyword>
<evidence type="ECO:0000313" key="8">
    <source>
        <dbReference type="Proteomes" id="UP000217289"/>
    </source>
</evidence>
<keyword evidence="6" id="KW-0472">Membrane</keyword>
<dbReference type="AlphaFoldDB" id="A0A250IQG1"/>
<dbReference type="RefSeq" id="WP_245919143.1">
    <property type="nucleotide sequence ID" value="NZ_CP022163.1"/>
</dbReference>
<evidence type="ECO:0000256" key="4">
    <source>
        <dbReference type="ARBA" id="ARBA00022692"/>
    </source>
</evidence>
<proteinExistence type="inferred from homology"/>
<evidence type="ECO:0000256" key="2">
    <source>
        <dbReference type="ARBA" id="ARBA00006679"/>
    </source>
</evidence>
<protein>
    <submittedName>
        <fullName evidence="7">DoxD-like family protein</fullName>
    </submittedName>
</protein>
<keyword evidence="5" id="KW-1133">Transmembrane helix</keyword>
<reference evidence="7 8" key="1">
    <citation type="submission" date="2017-06" db="EMBL/GenBank/DDBJ databases">
        <authorList>
            <person name="Kim H.J."/>
            <person name="Triplett B.A."/>
        </authorList>
    </citation>
    <scope>NUCLEOTIDE SEQUENCE [LARGE SCALE GENOMIC DNA]</scope>
    <source>
        <strain evidence="7 8">DSM 14713</strain>
    </source>
</reference>
<keyword evidence="8" id="KW-1185">Reference proteome</keyword>
<dbReference type="Pfam" id="PF07681">
    <property type="entry name" value="DoxX"/>
    <property type="match status" value="1"/>
</dbReference>
<gene>
    <name evidence="7" type="ORF">MEBOL_007016</name>
</gene>
<dbReference type="PANTHER" id="PTHR33452:SF1">
    <property type="entry name" value="INNER MEMBRANE PROTEIN YPHA-RELATED"/>
    <property type="match status" value="1"/>
</dbReference>
<comment type="similarity">
    <text evidence="2">Belongs to the DoxX family.</text>
</comment>
<evidence type="ECO:0000313" key="7">
    <source>
        <dbReference type="EMBL" id="ATB33518.1"/>
    </source>
</evidence>
<evidence type="ECO:0000256" key="1">
    <source>
        <dbReference type="ARBA" id="ARBA00004651"/>
    </source>
</evidence>
<dbReference type="GO" id="GO:0005886">
    <property type="term" value="C:plasma membrane"/>
    <property type="evidence" value="ECO:0007669"/>
    <property type="project" value="UniProtKB-SubCell"/>
</dbReference>
<evidence type="ECO:0000256" key="6">
    <source>
        <dbReference type="ARBA" id="ARBA00023136"/>
    </source>
</evidence>
<dbReference type="InterPro" id="IPR032808">
    <property type="entry name" value="DoxX"/>
</dbReference>
<evidence type="ECO:0000256" key="5">
    <source>
        <dbReference type="ARBA" id="ARBA00022989"/>
    </source>
</evidence>
<dbReference type="InterPro" id="IPR051907">
    <property type="entry name" value="DoxX-like_oxidoreductase"/>
</dbReference>
<dbReference type="EMBL" id="CP022163">
    <property type="protein sequence ID" value="ATB33518.1"/>
    <property type="molecule type" value="Genomic_DNA"/>
</dbReference>
<sequence length="167" mass="17628">MATAATLTAMEGQLAHHSALPLRATLSSVMLYHGIEKLRPKGLEETTHVFEKLGITPARPWALATGWTEVSAGVLSLLGIGTRVAALAVLVTQAVAIAKVHGPNGFDSRQGGYEFNLSLIATALGLLLSGPGDVSVHHAITARGARWTPPWRRQASLRRGLLSLLTA</sequence>
<dbReference type="Proteomes" id="UP000217289">
    <property type="component" value="Chromosome"/>
</dbReference>
<keyword evidence="4" id="KW-0812">Transmembrane</keyword>